<keyword evidence="3" id="KW-1185">Reference proteome</keyword>
<dbReference type="Proteomes" id="UP000092993">
    <property type="component" value="Unassembled WGS sequence"/>
</dbReference>
<feature type="compositionally biased region" description="Low complexity" evidence="1">
    <location>
        <begin position="149"/>
        <end position="165"/>
    </location>
</feature>
<comment type="caution">
    <text evidence="2">The sequence shown here is derived from an EMBL/GenBank/DDBJ whole genome shotgun (WGS) entry which is preliminary data.</text>
</comment>
<gene>
    <name evidence="2" type="ORF">A0H81_14368</name>
</gene>
<feature type="compositionally biased region" description="Polar residues" evidence="1">
    <location>
        <begin position="169"/>
        <end position="185"/>
    </location>
</feature>
<dbReference type="EMBL" id="LUGG01000041">
    <property type="protein sequence ID" value="OBZ65670.1"/>
    <property type="molecule type" value="Genomic_DNA"/>
</dbReference>
<proteinExistence type="predicted"/>
<feature type="region of interest" description="Disordered" evidence="1">
    <location>
        <begin position="149"/>
        <end position="187"/>
    </location>
</feature>
<evidence type="ECO:0000313" key="3">
    <source>
        <dbReference type="Proteomes" id="UP000092993"/>
    </source>
</evidence>
<protein>
    <submittedName>
        <fullName evidence="2">Uncharacterized protein</fullName>
    </submittedName>
</protein>
<accession>A0A1C7LM19</accession>
<organism evidence="2 3">
    <name type="scientific">Grifola frondosa</name>
    <name type="common">Maitake</name>
    <name type="synonym">Polyporus frondosus</name>
    <dbReference type="NCBI Taxonomy" id="5627"/>
    <lineage>
        <taxon>Eukaryota</taxon>
        <taxon>Fungi</taxon>
        <taxon>Dikarya</taxon>
        <taxon>Basidiomycota</taxon>
        <taxon>Agaricomycotina</taxon>
        <taxon>Agaricomycetes</taxon>
        <taxon>Polyporales</taxon>
        <taxon>Grifolaceae</taxon>
        <taxon>Grifola</taxon>
    </lineage>
</organism>
<feature type="compositionally biased region" description="Low complexity" evidence="1">
    <location>
        <begin position="17"/>
        <end position="34"/>
    </location>
</feature>
<feature type="compositionally biased region" description="Polar residues" evidence="1">
    <location>
        <begin position="1"/>
        <end position="11"/>
    </location>
</feature>
<feature type="region of interest" description="Disordered" evidence="1">
    <location>
        <begin position="297"/>
        <end position="316"/>
    </location>
</feature>
<name>A0A1C7LM19_GRIFR</name>
<evidence type="ECO:0000256" key="1">
    <source>
        <dbReference type="SAM" id="MobiDB-lite"/>
    </source>
</evidence>
<feature type="region of interest" description="Disordered" evidence="1">
    <location>
        <begin position="1"/>
        <end position="50"/>
    </location>
</feature>
<feature type="region of interest" description="Disordered" evidence="1">
    <location>
        <begin position="201"/>
        <end position="220"/>
    </location>
</feature>
<sequence length="316" mass="33292">MSRIGSYSSGSERLDMSRQGSAWSTASSSSLGMSEVQRSVSKESTDWSESARYPLSWSNLECGVARNAFSGASQSFSQLSQTSFPLRSLAPSNSARGPVPTSEVPMAVPYDTELEASLLAAFSDNSSNHTGSANSINVDALIPPLTSTSLSSLSSSSRDTTLSDRLSFDSRSGSEFATPATSPGSVSFDVQMADASDRSTFTCASSAGSPEDFGNTLRDDLTGSDLSFNDVSKLTPPSSVCPSTMPCSGASSPSPSPNCCSPRIRSLSLDYDQAQLTEKATPHTKKSAHPLTNLFEELFGPEEEDKEEYTGRAPGV</sequence>
<dbReference type="AlphaFoldDB" id="A0A1C7LM19"/>
<evidence type="ECO:0000313" key="2">
    <source>
        <dbReference type="EMBL" id="OBZ65670.1"/>
    </source>
</evidence>
<reference evidence="2 3" key="1">
    <citation type="submission" date="2016-03" db="EMBL/GenBank/DDBJ databases">
        <title>Whole genome sequencing of Grifola frondosa 9006-11.</title>
        <authorList>
            <person name="Min B."/>
            <person name="Park H."/>
            <person name="Kim J.-G."/>
            <person name="Cho H."/>
            <person name="Oh Y.-L."/>
            <person name="Kong W.-S."/>
            <person name="Choi I.-G."/>
        </authorList>
    </citation>
    <scope>NUCLEOTIDE SEQUENCE [LARGE SCALE GENOMIC DNA]</scope>
    <source>
        <strain evidence="2 3">9006-11</strain>
    </source>
</reference>